<protein>
    <submittedName>
        <fullName evidence="2">NAD(P)H-dependent oxidoreductase</fullName>
    </submittedName>
</protein>
<feature type="domain" description="Flavodoxin-like fold" evidence="1">
    <location>
        <begin position="18"/>
        <end position="83"/>
    </location>
</feature>
<gene>
    <name evidence="2" type="ORF">ACIA8P_31255</name>
</gene>
<accession>A0ABW7Y9M6</accession>
<dbReference type="EMBL" id="JBITDC010000013">
    <property type="protein sequence ID" value="MFI5679080.1"/>
    <property type="molecule type" value="Genomic_DNA"/>
</dbReference>
<proteinExistence type="predicted"/>
<dbReference type="Proteomes" id="UP001612415">
    <property type="component" value="Unassembled WGS sequence"/>
</dbReference>
<dbReference type="SUPFAM" id="SSF52218">
    <property type="entry name" value="Flavoproteins"/>
    <property type="match status" value="1"/>
</dbReference>
<evidence type="ECO:0000313" key="3">
    <source>
        <dbReference type="Proteomes" id="UP001612415"/>
    </source>
</evidence>
<dbReference type="InterPro" id="IPR029039">
    <property type="entry name" value="Flavoprotein-like_sf"/>
</dbReference>
<keyword evidence="3" id="KW-1185">Reference proteome</keyword>
<name>A0ABW7Y9M6_STRCE</name>
<evidence type="ECO:0000313" key="2">
    <source>
        <dbReference type="EMBL" id="MFI5679080.1"/>
    </source>
</evidence>
<dbReference type="Pfam" id="PF02525">
    <property type="entry name" value="Flavodoxin_2"/>
    <property type="match status" value="1"/>
</dbReference>
<reference evidence="2 3" key="1">
    <citation type="submission" date="2024-10" db="EMBL/GenBank/DDBJ databases">
        <title>The Natural Products Discovery Center: Release of the First 8490 Sequenced Strains for Exploring Actinobacteria Biosynthetic Diversity.</title>
        <authorList>
            <person name="Kalkreuter E."/>
            <person name="Kautsar S.A."/>
            <person name="Yang D."/>
            <person name="Bader C.D."/>
            <person name="Teijaro C.N."/>
            <person name="Fluegel L."/>
            <person name="Davis C.M."/>
            <person name="Simpson J.R."/>
            <person name="Lauterbach L."/>
            <person name="Steele A.D."/>
            <person name="Gui C."/>
            <person name="Meng S."/>
            <person name="Li G."/>
            <person name="Viehrig K."/>
            <person name="Ye F."/>
            <person name="Su P."/>
            <person name="Kiefer A.F."/>
            <person name="Nichols A."/>
            <person name="Cepeda A.J."/>
            <person name="Yan W."/>
            <person name="Fan B."/>
            <person name="Jiang Y."/>
            <person name="Adhikari A."/>
            <person name="Zheng C.-J."/>
            <person name="Schuster L."/>
            <person name="Cowan T.M."/>
            <person name="Smanski M.J."/>
            <person name="Chevrette M.G."/>
            <person name="De Carvalho L.P.S."/>
            <person name="Shen B."/>
        </authorList>
    </citation>
    <scope>NUCLEOTIDE SEQUENCE [LARGE SCALE GENOMIC DNA]</scope>
    <source>
        <strain evidence="2 3">NPDC051599</strain>
    </source>
</reference>
<dbReference type="Gene3D" id="3.40.50.360">
    <property type="match status" value="1"/>
</dbReference>
<evidence type="ECO:0000259" key="1">
    <source>
        <dbReference type="Pfam" id="PF02525"/>
    </source>
</evidence>
<dbReference type="RefSeq" id="WP_398659618.1">
    <property type="nucleotide sequence ID" value="NZ_JBITDC010000013.1"/>
</dbReference>
<sequence>MSPCGLEIALLLAGEEAATGVPADHYTPEGANQATIETLLSNWRATLRLCQFDIQQPMVKVYGTAFGLSDEDLATAAKQYNELLASYAA</sequence>
<dbReference type="InterPro" id="IPR003680">
    <property type="entry name" value="Flavodoxin_fold"/>
</dbReference>
<comment type="caution">
    <text evidence="2">The sequence shown here is derived from an EMBL/GenBank/DDBJ whole genome shotgun (WGS) entry which is preliminary data.</text>
</comment>
<organism evidence="2 3">
    <name type="scientific">Streptomyces cellulosae</name>
    <dbReference type="NCBI Taxonomy" id="1968"/>
    <lineage>
        <taxon>Bacteria</taxon>
        <taxon>Bacillati</taxon>
        <taxon>Actinomycetota</taxon>
        <taxon>Actinomycetes</taxon>
        <taxon>Kitasatosporales</taxon>
        <taxon>Streptomycetaceae</taxon>
        <taxon>Streptomyces</taxon>
    </lineage>
</organism>